<dbReference type="EMBL" id="JAWDGP010004681">
    <property type="protein sequence ID" value="KAK3762598.1"/>
    <property type="molecule type" value="Genomic_DNA"/>
</dbReference>
<evidence type="ECO:0000313" key="1">
    <source>
        <dbReference type="EMBL" id="KAK3762598.1"/>
    </source>
</evidence>
<protein>
    <submittedName>
        <fullName evidence="1">Uncharacterized protein</fullName>
    </submittedName>
</protein>
<organism evidence="1 2">
    <name type="scientific">Elysia crispata</name>
    <name type="common">lettuce slug</name>
    <dbReference type="NCBI Taxonomy" id="231223"/>
    <lineage>
        <taxon>Eukaryota</taxon>
        <taxon>Metazoa</taxon>
        <taxon>Spiralia</taxon>
        <taxon>Lophotrochozoa</taxon>
        <taxon>Mollusca</taxon>
        <taxon>Gastropoda</taxon>
        <taxon>Heterobranchia</taxon>
        <taxon>Euthyneura</taxon>
        <taxon>Panpulmonata</taxon>
        <taxon>Sacoglossa</taxon>
        <taxon>Placobranchoidea</taxon>
        <taxon>Plakobranchidae</taxon>
        <taxon>Elysia</taxon>
    </lineage>
</organism>
<reference evidence="1" key="1">
    <citation type="journal article" date="2023" name="G3 (Bethesda)">
        <title>A reference genome for the long-term kleptoplast-retaining sea slug Elysia crispata morphotype clarki.</title>
        <authorList>
            <person name="Eastman K.E."/>
            <person name="Pendleton A.L."/>
            <person name="Shaikh M.A."/>
            <person name="Suttiyut T."/>
            <person name="Ogas R."/>
            <person name="Tomko P."/>
            <person name="Gavelis G."/>
            <person name="Widhalm J.R."/>
            <person name="Wisecaver J.H."/>
        </authorList>
    </citation>
    <scope>NUCLEOTIDE SEQUENCE</scope>
    <source>
        <strain evidence="1">ECLA1</strain>
    </source>
</reference>
<gene>
    <name evidence="1" type="ORF">RRG08_020677</name>
</gene>
<accession>A0AAE1DAR4</accession>
<keyword evidence="2" id="KW-1185">Reference proteome</keyword>
<comment type="caution">
    <text evidence="1">The sequence shown here is derived from an EMBL/GenBank/DDBJ whole genome shotgun (WGS) entry which is preliminary data.</text>
</comment>
<proteinExistence type="predicted"/>
<dbReference type="Proteomes" id="UP001283361">
    <property type="component" value="Unassembled WGS sequence"/>
</dbReference>
<evidence type="ECO:0000313" key="2">
    <source>
        <dbReference type="Proteomes" id="UP001283361"/>
    </source>
</evidence>
<dbReference type="AlphaFoldDB" id="A0AAE1DAR4"/>
<name>A0AAE1DAR4_9GAST</name>
<sequence>MSDQPDKRQQVLQAIWRPDAYANLPVVTVLPALTPTTSLTRYVEVVLIGNTRMLSASSRDGVRFTHSYTTQHNERVSGFVQLGLVCLPLISCKLGDTGETSTKAMNFSILQGVRRYWHAGWQVVSGQPWPATVGGSCVDITRGQWPVLHSFTISPNLRGLSGDGDLSTEAIWTVVSKSAGQSAVFGWRLRRFNLQTIKLGPSGCPPERWDTRDVRESEEKAQLKLGGSKKLKTLADTSGRPGHEGELLNCTELRRT</sequence>